<evidence type="ECO:0008006" key="4">
    <source>
        <dbReference type="Google" id="ProtNLM"/>
    </source>
</evidence>
<evidence type="ECO:0000313" key="3">
    <source>
        <dbReference type="Proteomes" id="UP001223336"/>
    </source>
</evidence>
<organism evidence="2">
    <name type="scientific">Thiothrix subterranea</name>
    <dbReference type="NCBI Taxonomy" id="2735563"/>
    <lineage>
        <taxon>Bacteria</taxon>
        <taxon>Pseudomonadati</taxon>
        <taxon>Pseudomonadota</taxon>
        <taxon>Gammaproteobacteria</taxon>
        <taxon>Thiotrichales</taxon>
        <taxon>Thiotrichaceae</taxon>
        <taxon>Thiothrix</taxon>
    </lineage>
</organism>
<name>A0AA51MP68_9GAMM</name>
<dbReference type="AlphaFoldDB" id="A0AA51MP68"/>
<dbReference type="EMBL" id="JAVFKN010000001">
    <property type="protein sequence ID" value="MDQ5767167.1"/>
    <property type="molecule type" value="Genomic_DNA"/>
</dbReference>
<evidence type="ECO:0000313" key="1">
    <source>
        <dbReference type="EMBL" id="MDQ5767167.1"/>
    </source>
</evidence>
<dbReference type="RefSeq" id="WP_308133388.1">
    <property type="nucleotide sequence ID" value="NZ_CP133197.1"/>
</dbReference>
<proteinExistence type="predicted"/>
<dbReference type="EMBL" id="CP133217">
    <property type="protein sequence ID" value="WML87972.1"/>
    <property type="molecule type" value="Genomic_DNA"/>
</dbReference>
<accession>A0AA51MP68</accession>
<keyword evidence="3" id="KW-1185">Reference proteome</keyword>
<evidence type="ECO:0000313" key="2">
    <source>
        <dbReference type="EMBL" id="WML87972.1"/>
    </source>
</evidence>
<protein>
    <recommendedName>
        <fullName evidence="4">Wadjet protein JetD C-terminal domain-containing protein</fullName>
    </recommendedName>
</protein>
<dbReference type="Proteomes" id="UP001223336">
    <property type="component" value="Unassembled WGS sequence"/>
</dbReference>
<sequence>MSLRQYLEKIKEGKSINYDEFLKSLPDHYRLSANITFKTQLISANPKRWSVVCEPQVFEELWALSEVPKNRVHAAKLGNSHKHQVSANLIMVYHKSLSGSLCPSVVYISKHDKIQTFQSQKQLLLIENEENFIHHLDFSEVVSQFLKKYVSIDNTDIALGSGNRATSDFLLKWYSQYDEVFCAFDYDLGGLKMFETLRKRLGEKTSFVQPTEYKSIIKYFNKKPESGDKIMKAKSLAERLNFIELGQAFVETRHFMEQESLLGSYRV</sequence>
<dbReference type="Proteomes" id="UP001229862">
    <property type="component" value="Chromosome"/>
</dbReference>
<reference evidence="2 3" key="1">
    <citation type="submission" date="2023-08" db="EMBL/GenBank/DDBJ databases">
        <title>New molecular markers tilS and rpoB for phylogenetic and monitoring studies of the genus Thiothrix biodiversity.</title>
        <authorList>
            <person name="Ravin N.V."/>
            <person name="Smolyakov D."/>
            <person name="Markov N.D."/>
            <person name="Beletsky A.V."/>
            <person name="Mardanov A.V."/>
            <person name="Rudenko T.S."/>
            <person name="Grabovich M.Y."/>
        </authorList>
    </citation>
    <scope>NUCLEOTIDE SEQUENCE</scope>
    <source>
        <strain evidence="2">DNT52</strain>
        <strain evidence="1 3">H33</strain>
    </source>
</reference>
<gene>
    <name evidence="1" type="ORF">RCC75_01400</name>
    <name evidence="2" type="ORF">RCG00_06280</name>
</gene>